<protein>
    <recommendedName>
        <fullName evidence="13">Odorant receptor</fullName>
    </recommendedName>
</protein>
<sequence length="194" mass="22522">MFPGNGDYKESEDIDEEAESDIVIDSLKLSRKVVFVLFWTNLLLILLFDLRPLIVLAFKYFAHGQLELSLPMFMNYPFDPYDLRFWPIAYGHQCYSSACCIYNLIGPDTLFFVCCTHLYMQFRILKRRLEIFITGSEIGGELEVAKKFSILAKRHQKLIELVGRLERVYSTSIFLNYGCSSFLICFTGFNVTVL</sequence>
<dbReference type="Proteomes" id="UP000823941">
    <property type="component" value="Chromosome 28"/>
</dbReference>
<proteinExistence type="predicted"/>
<organism evidence="11 12">
    <name type="scientific">Plutella xylostella</name>
    <name type="common">Diamondback moth</name>
    <name type="synonym">Plutella maculipennis</name>
    <dbReference type="NCBI Taxonomy" id="51655"/>
    <lineage>
        <taxon>Eukaryota</taxon>
        <taxon>Metazoa</taxon>
        <taxon>Ecdysozoa</taxon>
        <taxon>Arthropoda</taxon>
        <taxon>Hexapoda</taxon>
        <taxon>Insecta</taxon>
        <taxon>Pterygota</taxon>
        <taxon>Neoptera</taxon>
        <taxon>Endopterygota</taxon>
        <taxon>Lepidoptera</taxon>
        <taxon>Glossata</taxon>
        <taxon>Ditrysia</taxon>
        <taxon>Yponomeutoidea</taxon>
        <taxon>Plutellidae</taxon>
        <taxon>Plutella</taxon>
    </lineage>
</organism>
<keyword evidence="4 10" id="KW-0812">Transmembrane</keyword>
<evidence type="ECO:0000256" key="2">
    <source>
        <dbReference type="ARBA" id="ARBA00022475"/>
    </source>
</evidence>
<comment type="caution">
    <text evidence="11">The sequence shown here is derived from an EMBL/GenBank/DDBJ whole genome shotgun (WGS) entry which is preliminary data.</text>
</comment>
<evidence type="ECO:0000256" key="9">
    <source>
        <dbReference type="ARBA" id="ARBA00023224"/>
    </source>
</evidence>
<dbReference type="PANTHER" id="PTHR21137:SF35">
    <property type="entry name" value="ODORANT RECEPTOR 19A-RELATED"/>
    <property type="match status" value="1"/>
</dbReference>
<accession>A0ABQ7PY49</accession>
<keyword evidence="8" id="KW-0675">Receptor</keyword>
<keyword evidence="6 10" id="KW-1133">Transmembrane helix</keyword>
<gene>
    <name evidence="11" type="ORF">JYU34_020351</name>
</gene>
<dbReference type="Pfam" id="PF02949">
    <property type="entry name" value="7tm_6"/>
    <property type="match status" value="1"/>
</dbReference>
<keyword evidence="7 10" id="KW-0472">Membrane</keyword>
<feature type="transmembrane region" description="Helical" evidence="10">
    <location>
        <begin position="174"/>
        <end position="193"/>
    </location>
</feature>
<dbReference type="PANTHER" id="PTHR21137">
    <property type="entry name" value="ODORANT RECEPTOR"/>
    <property type="match status" value="1"/>
</dbReference>
<keyword evidence="5" id="KW-0552">Olfaction</keyword>
<reference evidence="11 12" key="1">
    <citation type="submission" date="2021-06" db="EMBL/GenBank/DDBJ databases">
        <title>A haploid diamondback moth (Plutella xylostella L.) genome assembly resolves 31 chromosomes and identifies a diamide resistance mutation.</title>
        <authorList>
            <person name="Ward C.M."/>
            <person name="Perry K.D."/>
            <person name="Baker G."/>
            <person name="Powis K."/>
            <person name="Heckel D.G."/>
            <person name="Baxter S.W."/>
        </authorList>
    </citation>
    <scope>NUCLEOTIDE SEQUENCE [LARGE SCALE GENOMIC DNA]</scope>
    <source>
        <strain evidence="11 12">LV</strain>
        <tissue evidence="11">Single pupa</tissue>
    </source>
</reference>
<evidence type="ECO:0000256" key="7">
    <source>
        <dbReference type="ARBA" id="ARBA00023136"/>
    </source>
</evidence>
<name>A0ABQ7PY49_PLUXY</name>
<keyword evidence="9" id="KW-0807">Transducer</keyword>
<comment type="subcellular location">
    <subcellularLocation>
        <location evidence="1">Cell membrane</location>
        <topology evidence="1">Multi-pass membrane protein</topology>
    </subcellularLocation>
</comment>
<evidence type="ECO:0000256" key="1">
    <source>
        <dbReference type="ARBA" id="ARBA00004651"/>
    </source>
</evidence>
<keyword evidence="2" id="KW-1003">Cell membrane</keyword>
<keyword evidence="3" id="KW-0716">Sensory transduction</keyword>
<evidence type="ECO:0000256" key="3">
    <source>
        <dbReference type="ARBA" id="ARBA00022606"/>
    </source>
</evidence>
<evidence type="ECO:0000313" key="12">
    <source>
        <dbReference type="Proteomes" id="UP000823941"/>
    </source>
</evidence>
<dbReference type="InterPro" id="IPR004117">
    <property type="entry name" value="7tm6_olfct_rcpt"/>
</dbReference>
<feature type="transmembrane region" description="Helical" evidence="10">
    <location>
        <begin position="36"/>
        <end position="62"/>
    </location>
</feature>
<evidence type="ECO:0008006" key="13">
    <source>
        <dbReference type="Google" id="ProtNLM"/>
    </source>
</evidence>
<evidence type="ECO:0000256" key="4">
    <source>
        <dbReference type="ARBA" id="ARBA00022692"/>
    </source>
</evidence>
<dbReference type="EMBL" id="JAHIBW010000028">
    <property type="protein sequence ID" value="KAG7296558.1"/>
    <property type="molecule type" value="Genomic_DNA"/>
</dbReference>
<evidence type="ECO:0000256" key="6">
    <source>
        <dbReference type="ARBA" id="ARBA00022989"/>
    </source>
</evidence>
<evidence type="ECO:0000256" key="8">
    <source>
        <dbReference type="ARBA" id="ARBA00023170"/>
    </source>
</evidence>
<evidence type="ECO:0000313" key="11">
    <source>
        <dbReference type="EMBL" id="KAG7296558.1"/>
    </source>
</evidence>
<evidence type="ECO:0000256" key="10">
    <source>
        <dbReference type="SAM" id="Phobius"/>
    </source>
</evidence>
<keyword evidence="12" id="KW-1185">Reference proteome</keyword>
<evidence type="ECO:0000256" key="5">
    <source>
        <dbReference type="ARBA" id="ARBA00022725"/>
    </source>
</evidence>